<evidence type="ECO:0000259" key="3">
    <source>
        <dbReference type="Pfam" id="PF00501"/>
    </source>
</evidence>
<keyword evidence="6" id="KW-1185">Reference proteome</keyword>
<organism evidence="5 6">
    <name type="scientific">Corynebacterium oculi</name>
    <dbReference type="NCBI Taxonomy" id="1544416"/>
    <lineage>
        <taxon>Bacteria</taxon>
        <taxon>Bacillati</taxon>
        <taxon>Actinomycetota</taxon>
        <taxon>Actinomycetes</taxon>
        <taxon>Mycobacteriales</taxon>
        <taxon>Corynebacteriaceae</taxon>
        <taxon>Corynebacterium</taxon>
    </lineage>
</organism>
<evidence type="ECO:0000259" key="4">
    <source>
        <dbReference type="Pfam" id="PF13193"/>
    </source>
</evidence>
<dbReference type="Pfam" id="PF13193">
    <property type="entry name" value="AMP-binding_C"/>
    <property type="match status" value="1"/>
</dbReference>
<dbReference type="InterPro" id="IPR045851">
    <property type="entry name" value="AMP-bd_C_sf"/>
</dbReference>
<dbReference type="PROSITE" id="PS00455">
    <property type="entry name" value="AMP_BINDING"/>
    <property type="match status" value="1"/>
</dbReference>
<dbReference type="GO" id="GO:0031956">
    <property type="term" value="F:medium-chain fatty acid-CoA ligase activity"/>
    <property type="evidence" value="ECO:0007669"/>
    <property type="project" value="TreeGrafter"/>
</dbReference>
<comment type="similarity">
    <text evidence="1">Belongs to the ATP-dependent AMP-binding enzyme family.</text>
</comment>
<dbReference type="PANTHER" id="PTHR43201">
    <property type="entry name" value="ACYL-COA SYNTHETASE"/>
    <property type="match status" value="1"/>
</dbReference>
<evidence type="ECO:0000256" key="2">
    <source>
        <dbReference type="ARBA" id="ARBA00022598"/>
    </source>
</evidence>
<name>A0A0Q0Z2A5_9CORY</name>
<dbReference type="STRING" id="1544416.Cocul_02279"/>
<protein>
    <submittedName>
        <fullName evidence="5">Long-chain-fatty-acid--CoA ligase</fullName>
        <ecNumber evidence="5">6.2.1.3</ecNumber>
    </submittedName>
</protein>
<dbReference type="InterPro" id="IPR025110">
    <property type="entry name" value="AMP-bd_C"/>
</dbReference>
<dbReference type="InterPro" id="IPR020845">
    <property type="entry name" value="AMP-binding_CS"/>
</dbReference>
<dbReference type="Gene3D" id="3.30.300.30">
    <property type="match status" value="1"/>
</dbReference>
<reference evidence="5 6" key="1">
    <citation type="submission" date="2015-10" db="EMBL/GenBank/DDBJ databases">
        <title>Corynebacteirum lowii and Corynebacterium oculi species nova, derived from human clinical disease and and emended description of Corynebacterium mastiditis.</title>
        <authorList>
            <person name="Bernard K."/>
            <person name="Pacheco A.L."/>
            <person name="Mcdougall C."/>
            <person name="Burtx T."/>
            <person name="Weibe D."/>
            <person name="Tyler S."/>
            <person name="Olson A.B."/>
            <person name="Cnockaert M."/>
            <person name="Eguchi H."/>
            <person name="Kuwahara T."/>
            <person name="Nakayama-Imaohji H."/>
            <person name="Boudewijins M."/>
            <person name="Van Hoecke F."/>
            <person name="Bernier A.-M."/>
            <person name="Vandamme P."/>
        </authorList>
    </citation>
    <scope>NUCLEOTIDE SEQUENCE [LARGE SCALE GENOMIC DNA]</scope>
    <source>
        <strain evidence="5 6">NML 130210</strain>
    </source>
</reference>
<evidence type="ECO:0000313" key="6">
    <source>
        <dbReference type="Proteomes" id="UP000050517"/>
    </source>
</evidence>
<dbReference type="RefSeq" id="WP_055123327.1">
    <property type="nucleotide sequence ID" value="NZ_LKST01000004.1"/>
</dbReference>
<dbReference type="Gene3D" id="3.40.50.12780">
    <property type="entry name" value="N-terminal domain of ligase-like"/>
    <property type="match status" value="1"/>
</dbReference>
<feature type="domain" description="AMP-dependent synthetase/ligase" evidence="3">
    <location>
        <begin position="65"/>
        <end position="422"/>
    </location>
</feature>
<feature type="domain" description="AMP-binding enzyme C-terminal" evidence="4">
    <location>
        <begin position="471"/>
        <end position="549"/>
    </location>
</feature>
<dbReference type="InterPro" id="IPR000873">
    <property type="entry name" value="AMP-dep_synth/lig_dom"/>
</dbReference>
<dbReference type="CDD" id="cd04433">
    <property type="entry name" value="AFD_class_I"/>
    <property type="match status" value="1"/>
</dbReference>
<dbReference type="SUPFAM" id="SSF56801">
    <property type="entry name" value="Acetyl-CoA synthetase-like"/>
    <property type="match status" value="1"/>
</dbReference>
<dbReference type="OrthoDB" id="56621at2"/>
<dbReference type="AlphaFoldDB" id="A0A0Q0Z2A5"/>
<dbReference type="PATRIC" id="fig|1544416.3.peg.2281"/>
<dbReference type="GO" id="GO:0004467">
    <property type="term" value="F:long-chain fatty acid-CoA ligase activity"/>
    <property type="evidence" value="ECO:0007669"/>
    <property type="project" value="UniProtKB-EC"/>
</dbReference>
<proteinExistence type="inferred from homology"/>
<dbReference type="Proteomes" id="UP000050517">
    <property type="component" value="Unassembled WGS sequence"/>
</dbReference>
<accession>A0A0Q0Z2A5</accession>
<keyword evidence="2 5" id="KW-0436">Ligase</keyword>
<gene>
    <name evidence="5" type="primary">lcfB_2</name>
    <name evidence="5" type="ORF">Cocul_02279</name>
</gene>
<comment type="caution">
    <text evidence="5">The sequence shown here is derived from an EMBL/GenBank/DDBJ whole genome shotgun (WGS) entry which is preliminary data.</text>
</comment>
<evidence type="ECO:0000313" key="5">
    <source>
        <dbReference type="EMBL" id="KQB83305.1"/>
    </source>
</evidence>
<sequence length="561" mass="63153">MARYTLTPEAEHGVPRKEIIKQFLFFLKTMKQRNVLETSPASEIPGEMRLRKRWGSLEGGTLTLTAKRHPERLGLVDDEGELTYAEFFDHVYRLAHRLQDFGIRDGDNVAVMALNGRAAIFPLCARQLLGYHIFMINANSSGPQIHKVLEYHEVDAFIVDEEFYERLLPETKEKFNIIIGYTDKGAPDGLKTLNQIIDETRLLVNEDRLPEKPTKSAHVVMTSGTTGMPKGVVRRQLLSPQGIAPAFASIPWRQDMVVMLHGVLFHFYGWANMLVAMLTGSTIITRRHFDVDETLEVFDKYKVTAWISAASRLRSIIAELDERNVKHVDGLEFICSSGSPLTEYEVTRVVELFGPILCNSYGSTETAALAVSPPEMLAADPSLTGRIYPGYLIEIRDDEGNLLPDGEIGEIYAGCYDMFAGYTDPDVPVRVVNNLLRMGDRGYKKGDRLYVLGRADDLVITQFGEKIFPSELEDLLIRDPRVEDAHVHGVKDAEFGQALRAYIIRAEGVSAEDLTEEEVRRIIVDELSAAHAPRDVFFMKDFPRNPMGKVIRPELPDHSTA</sequence>
<dbReference type="EC" id="6.2.1.3" evidence="5"/>
<dbReference type="PANTHER" id="PTHR43201:SF5">
    <property type="entry name" value="MEDIUM-CHAIN ACYL-COA LIGASE ACSF2, MITOCHONDRIAL"/>
    <property type="match status" value="1"/>
</dbReference>
<dbReference type="Pfam" id="PF00501">
    <property type="entry name" value="AMP-binding"/>
    <property type="match status" value="1"/>
</dbReference>
<dbReference type="InterPro" id="IPR042099">
    <property type="entry name" value="ANL_N_sf"/>
</dbReference>
<evidence type="ECO:0000256" key="1">
    <source>
        <dbReference type="ARBA" id="ARBA00006432"/>
    </source>
</evidence>
<dbReference type="EMBL" id="LKST01000004">
    <property type="protein sequence ID" value="KQB83305.1"/>
    <property type="molecule type" value="Genomic_DNA"/>
</dbReference>